<dbReference type="Proteomes" id="UP001165083">
    <property type="component" value="Unassembled WGS sequence"/>
</dbReference>
<keyword evidence="3" id="KW-1185">Reference proteome</keyword>
<proteinExistence type="predicted"/>
<feature type="domain" description="Peptidase S74" evidence="1">
    <location>
        <begin position="507"/>
        <end position="612"/>
    </location>
</feature>
<reference evidence="2" key="1">
    <citation type="submission" date="2023-04" db="EMBL/GenBank/DDBJ databases">
        <title>Phytophthora lilii NBRC 32176.</title>
        <authorList>
            <person name="Ichikawa N."/>
            <person name="Sato H."/>
            <person name="Tonouchi N."/>
        </authorList>
    </citation>
    <scope>NUCLEOTIDE SEQUENCE</scope>
    <source>
        <strain evidence="2">NBRC 32176</strain>
    </source>
</reference>
<dbReference type="InterPro" id="IPR030392">
    <property type="entry name" value="S74_ICA"/>
</dbReference>
<evidence type="ECO:0000259" key="1">
    <source>
        <dbReference type="PROSITE" id="PS51688"/>
    </source>
</evidence>
<gene>
    <name evidence="2" type="ORF">Plil01_001748400</name>
</gene>
<name>A0A9W6YDE7_9STRA</name>
<accession>A0A9W6YDE7</accession>
<sequence length="616" mass="64452">MYMSNIAPRLGTTSNHAFRLASNNTVAVWIDASQNVNIGSTAPSGTYKLETTTANFTSLSLNGTQVTSTAAELNNLAGVTLGSASASKALVCDASSNIGNLNSVTATNITGTLQTAAQPNITSTGNLTLPGSLTVSNGTAPISCTNTTSTSTFAISIQSSGGAQDIGSTTAHQVAIRTNGSRRLTCDASGNVDIVAHNGSTLGLKLGGTLVTATAADLNGVSVDDSSPLTIGTQIDGSSSTNRTYPILNLVSSIDASAQVGGVSATSADLFNISWNDKPSVGFTSQTHRFCFNIGNTQPYKSGYPHTYTLATSADAFAINVAGSSPTPSAACLYLVSDTINKMMYNTNTPYSSSYGTAPITLNQGNMYIKCSNALNDGTTSFDMPLYVESSNSTPVSLAFQLSNGVNTTSTNSAYMGTVSSNDFVIMTGNSRKMTITSAGRVGIGVSSPSTILHVSGTVLNTFNVGGSLYALGGSTAYTTSQLGPVTVSVSAMFSGPIQCSSIYCTSDRRVKENIELLDESYCDNFFKADVYCYNYIGSEETIPKIGFIAQDISKLGYMNLLTLTPNENMKKVDDDDVEGAQMNVDYNKITAINFMMIKKLMKRIETLEAKLSQLI</sequence>
<organism evidence="2 3">
    <name type="scientific">Phytophthora lilii</name>
    <dbReference type="NCBI Taxonomy" id="2077276"/>
    <lineage>
        <taxon>Eukaryota</taxon>
        <taxon>Sar</taxon>
        <taxon>Stramenopiles</taxon>
        <taxon>Oomycota</taxon>
        <taxon>Peronosporomycetes</taxon>
        <taxon>Peronosporales</taxon>
        <taxon>Peronosporaceae</taxon>
        <taxon>Phytophthora</taxon>
    </lineage>
</organism>
<dbReference type="AlphaFoldDB" id="A0A9W6YDE7"/>
<dbReference type="Pfam" id="PF13884">
    <property type="entry name" value="Peptidase_S74"/>
    <property type="match status" value="1"/>
</dbReference>
<evidence type="ECO:0000313" key="2">
    <source>
        <dbReference type="EMBL" id="GMF64710.1"/>
    </source>
</evidence>
<comment type="caution">
    <text evidence="2">The sequence shown here is derived from an EMBL/GenBank/DDBJ whole genome shotgun (WGS) entry which is preliminary data.</text>
</comment>
<dbReference type="EMBL" id="BSXW01012427">
    <property type="protein sequence ID" value="GMF64710.1"/>
    <property type="molecule type" value="Genomic_DNA"/>
</dbReference>
<protein>
    <submittedName>
        <fullName evidence="2">Unnamed protein product</fullName>
    </submittedName>
</protein>
<evidence type="ECO:0000313" key="3">
    <source>
        <dbReference type="Proteomes" id="UP001165083"/>
    </source>
</evidence>
<dbReference type="OrthoDB" id="109072at2759"/>
<dbReference type="PROSITE" id="PS51688">
    <property type="entry name" value="ICA"/>
    <property type="match status" value="1"/>
</dbReference>